<evidence type="ECO:0000313" key="9">
    <source>
        <dbReference type="Proteomes" id="UP000245535"/>
    </source>
</evidence>
<evidence type="ECO:0000256" key="7">
    <source>
        <dbReference type="SAM" id="SignalP"/>
    </source>
</evidence>
<proteinExistence type="inferred from homology"/>
<dbReference type="PANTHER" id="PTHR42953">
    <property type="entry name" value="HIGH-AFFINITY ZINC UPTAKE SYSTEM PROTEIN ZNUA-RELATED"/>
    <property type="match status" value="1"/>
</dbReference>
<dbReference type="GO" id="GO:0046872">
    <property type="term" value="F:metal ion binding"/>
    <property type="evidence" value="ECO:0007669"/>
    <property type="project" value="UniProtKB-KW"/>
</dbReference>
<dbReference type="RefSeq" id="WP_109620448.1">
    <property type="nucleotide sequence ID" value="NZ_QGDO01000005.1"/>
</dbReference>
<keyword evidence="4" id="KW-0479">Metal-binding</keyword>
<keyword evidence="5 7" id="KW-0732">Signal</keyword>
<comment type="caution">
    <text evidence="8">The sequence shown here is derived from an EMBL/GenBank/DDBJ whole genome shotgun (WGS) entry which is preliminary data.</text>
</comment>
<evidence type="ECO:0000256" key="5">
    <source>
        <dbReference type="ARBA" id="ARBA00022729"/>
    </source>
</evidence>
<evidence type="ECO:0000256" key="3">
    <source>
        <dbReference type="ARBA" id="ARBA00022448"/>
    </source>
</evidence>
<dbReference type="PROSITE" id="PS51257">
    <property type="entry name" value="PROKAR_LIPOPROTEIN"/>
    <property type="match status" value="1"/>
</dbReference>
<dbReference type="InterPro" id="IPR050492">
    <property type="entry name" value="Bact_metal-bind_prot9"/>
</dbReference>
<evidence type="ECO:0000256" key="6">
    <source>
        <dbReference type="RuleBase" id="RU003512"/>
    </source>
</evidence>
<organism evidence="8 9">
    <name type="scientific">Sediminitomix flava</name>
    <dbReference type="NCBI Taxonomy" id="379075"/>
    <lineage>
        <taxon>Bacteria</taxon>
        <taxon>Pseudomonadati</taxon>
        <taxon>Bacteroidota</taxon>
        <taxon>Cytophagia</taxon>
        <taxon>Cytophagales</taxon>
        <taxon>Flammeovirgaceae</taxon>
        <taxon>Sediminitomix</taxon>
    </lineage>
</organism>
<feature type="chain" id="PRO_5016279076" evidence="7">
    <location>
        <begin position="30"/>
        <end position="311"/>
    </location>
</feature>
<evidence type="ECO:0000313" key="8">
    <source>
        <dbReference type="EMBL" id="PWJ40061.1"/>
    </source>
</evidence>
<evidence type="ECO:0000256" key="2">
    <source>
        <dbReference type="ARBA" id="ARBA00011028"/>
    </source>
</evidence>
<dbReference type="PANTHER" id="PTHR42953:SF1">
    <property type="entry name" value="METAL-BINDING PROTEIN HI_0362-RELATED"/>
    <property type="match status" value="1"/>
</dbReference>
<accession>A0A315Z7P1</accession>
<gene>
    <name evidence="8" type="ORF">BC781_105124</name>
</gene>
<dbReference type="InterPro" id="IPR006127">
    <property type="entry name" value="ZnuA-like"/>
</dbReference>
<reference evidence="8 9" key="1">
    <citation type="submission" date="2018-03" db="EMBL/GenBank/DDBJ databases">
        <title>Genomic Encyclopedia of Archaeal and Bacterial Type Strains, Phase II (KMG-II): from individual species to whole genera.</title>
        <authorList>
            <person name="Goeker M."/>
        </authorList>
    </citation>
    <scope>NUCLEOTIDE SEQUENCE [LARGE SCALE GENOMIC DNA]</scope>
    <source>
        <strain evidence="8 9">DSM 28229</strain>
    </source>
</reference>
<name>A0A315Z7P1_SEDFL</name>
<dbReference type="SUPFAM" id="SSF53807">
    <property type="entry name" value="Helical backbone' metal receptor"/>
    <property type="match status" value="1"/>
</dbReference>
<protein>
    <submittedName>
        <fullName evidence="8">Manganese/zinc/iron transport system substrate-binding protein</fullName>
    </submittedName>
</protein>
<dbReference type="InterPro" id="IPR006129">
    <property type="entry name" value="AdhesinB"/>
</dbReference>
<feature type="signal peptide" evidence="7">
    <location>
        <begin position="1"/>
        <end position="29"/>
    </location>
</feature>
<keyword evidence="3 6" id="KW-0813">Transport</keyword>
<dbReference type="PRINTS" id="PR00691">
    <property type="entry name" value="ADHESINB"/>
</dbReference>
<dbReference type="EMBL" id="QGDO01000005">
    <property type="protein sequence ID" value="PWJ40061.1"/>
    <property type="molecule type" value="Genomic_DNA"/>
</dbReference>
<keyword evidence="9" id="KW-1185">Reference proteome</keyword>
<sequence length="311" mass="34140">MDIYKTKALTGLLTISLLFSLLSCSSENSKEETSTKIKIVTTTGMIKDAVVNIVGDHAEVVGLMGSGVDPHLYKASPKDLKHIREADLIFYNGLHLEGNMTDVLEKVAKKKHVVSLGEQIPTSKLIALNENGVYDPHIWFDVALWREGVASTIKELVKADSVNAKAYEQNGKAYLKELDVLNGWVKEHLKVIPESQRVLITAHDAFSYFGKAYDIEVKGLQGISTMSEYGLRDVKNLVDFIVENKIKSVFIESSVPIASIEAVVEGCKEKGHEVKIGGTLYSDAMGAEGTTEGTYLGMVRYNVETMVVGLK</sequence>
<evidence type="ECO:0000256" key="4">
    <source>
        <dbReference type="ARBA" id="ARBA00022723"/>
    </source>
</evidence>
<dbReference type="Pfam" id="PF01297">
    <property type="entry name" value="ZnuA"/>
    <property type="match status" value="1"/>
</dbReference>
<dbReference type="GO" id="GO:0007155">
    <property type="term" value="P:cell adhesion"/>
    <property type="evidence" value="ECO:0007669"/>
    <property type="project" value="InterPro"/>
</dbReference>
<dbReference type="Gene3D" id="3.40.50.1980">
    <property type="entry name" value="Nitrogenase molybdenum iron protein domain"/>
    <property type="match status" value="2"/>
</dbReference>
<dbReference type="PRINTS" id="PR00690">
    <property type="entry name" value="ADHESNFAMILY"/>
</dbReference>
<comment type="similarity">
    <text evidence="2 6">Belongs to the bacterial solute-binding protein 9 family.</text>
</comment>
<dbReference type="GO" id="GO:0030313">
    <property type="term" value="C:cell envelope"/>
    <property type="evidence" value="ECO:0007669"/>
    <property type="project" value="UniProtKB-SubCell"/>
</dbReference>
<comment type="subcellular location">
    <subcellularLocation>
        <location evidence="1">Cell envelope</location>
    </subcellularLocation>
</comment>
<evidence type="ECO:0000256" key="1">
    <source>
        <dbReference type="ARBA" id="ARBA00004196"/>
    </source>
</evidence>
<dbReference type="InterPro" id="IPR006128">
    <property type="entry name" value="Lipoprotein_PsaA-like"/>
</dbReference>
<dbReference type="OrthoDB" id="9793396at2"/>
<dbReference type="GO" id="GO:0030001">
    <property type="term" value="P:metal ion transport"/>
    <property type="evidence" value="ECO:0007669"/>
    <property type="project" value="InterPro"/>
</dbReference>
<dbReference type="Proteomes" id="UP000245535">
    <property type="component" value="Unassembled WGS sequence"/>
</dbReference>
<dbReference type="AlphaFoldDB" id="A0A315Z7P1"/>